<feature type="transmembrane region" description="Helical" evidence="8">
    <location>
        <begin position="25"/>
        <end position="47"/>
    </location>
</feature>
<sequence>MNNSTAHEHKGAKKTYANSSKWMEAAYRIFAAVANAVLVILGGGLLVQTIGQLTGIQALTLVGAAIQVLLAPAIGYAVASQVHTNTLVTFASMASAMIGANAVHFTTTATQALTATGQAYATAANAPVYTTGQPISALLAAVCATIVGKWLTGKTPLDMVLVPFGALAVGVVAGLALAAVVTPALLAVSKWIANMEQVSPVIGSIAISVVWALFLMTPASSAALSVALMLDPISSAAALIGTTSQFVNYTVMSFRQNNAGTNIAQFVVTPKIQFPNILINPWLLVPSVTAAAICAPIATSLGFRSTYTLGGLGLNSFIAPIAYLSKGPYQLMLYVLFGMIVPAVISLALYFFMKKIGLIGENQLHLDIV</sequence>
<dbReference type="RefSeq" id="WP_191978587.1">
    <property type="nucleotide sequence ID" value="NZ_AZFN01000003.1"/>
</dbReference>
<dbReference type="AlphaFoldDB" id="A0A0R1VDA9"/>
<evidence type="ECO:0000256" key="7">
    <source>
        <dbReference type="ARBA" id="ARBA00023136"/>
    </source>
</evidence>
<feature type="transmembrane region" description="Helical" evidence="8">
    <location>
        <begin position="59"/>
        <end position="79"/>
    </location>
</feature>
<feature type="transmembrane region" description="Helical" evidence="8">
    <location>
        <begin position="279"/>
        <end position="299"/>
    </location>
</feature>
<keyword evidence="6 8" id="KW-1133">Transmembrane helix</keyword>
<reference evidence="10 11" key="1">
    <citation type="journal article" date="2015" name="Genome Announc.">
        <title>Expanding the biotechnology potential of lactobacilli through comparative genomics of 213 strains and associated genera.</title>
        <authorList>
            <person name="Sun Z."/>
            <person name="Harris H.M."/>
            <person name="McCann A."/>
            <person name="Guo C."/>
            <person name="Argimon S."/>
            <person name="Zhang W."/>
            <person name="Yang X."/>
            <person name="Jeffery I.B."/>
            <person name="Cooney J.C."/>
            <person name="Kagawa T.F."/>
            <person name="Liu W."/>
            <person name="Song Y."/>
            <person name="Salvetti E."/>
            <person name="Wrobel A."/>
            <person name="Rasinkangas P."/>
            <person name="Parkhill J."/>
            <person name="Rea M.C."/>
            <person name="O'Sullivan O."/>
            <person name="Ritari J."/>
            <person name="Douillard F.P."/>
            <person name="Paul Ross R."/>
            <person name="Yang R."/>
            <person name="Briner A.E."/>
            <person name="Felis G.E."/>
            <person name="de Vos W.M."/>
            <person name="Barrangou R."/>
            <person name="Klaenhammer T.R."/>
            <person name="Caufield P.W."/>
            <person name="Cui Y."/>
            <person name="Zhang H."/>
            <person name="O'Toole P.W."/>
        </authorList>
    </citation>
    <scope>NUCLEOTIDE SEQUENCE [LARGE SCALE GENOMIC DNA]</scope>
    <source>
        <strain evidence="10 11">DSM 16045</strain>
    </source>
</reference>
<name>A0A0R1VDA9_9LACO</name>
<dbReference type="Proteomes" id="UP000051739">
    <property type="component" value="Unassembled WGS sequence"/>
</dbReference>
<evidence type="ECO:0000313" key="11">
    <source>
        <dbReference type="Proteomes" id="UP000051739"/>
    </source>
</evidence>
<evidence type="ECO:0000256" key="4">
    <source>
        <dbReference type="ARBA" id="ARBA00022597"/>
    </source>
</evidence>
<evidence type="ECO:0000256" key="2">
    <source>
        <dbReference type="ARBA" id="ARBA00022448"/>
    </source>
</evidence>
<evidence type="ECO:0000256" key="8">
    <source>
        <dbReference type="SAM" id="Phobius"/>
    </source>
</evidence>
<keyword evidence="7 8" id="KW-0472">Membrane</keyword>
<feature type="transmembrane region" description="Helical" evidence="8">
    <location>
        <begin position="164"/>
        <end position="186"/>
    </location>
</feature>
<dbReference type="PATRIC" id="fig|1423749.3.peg.1147"/>
<feature type="transmembrane region" description="Helical" evidence="8">
    <location>
        <begin position="198"/>
        <end position="216"/>
    </location>
</feature>
<dbReference type="InterPro" id="IPR003352">
    <property type="entry name" value="PTS_EIIC"/>
</dbReference>
<keyword evidence="5 8" id="KW-0812">Transmembrane</keyword>
<evidence type="ECO:0000259" key="9">
    <source>
        <dbReference type="Pfam" id="PF13303"/>
    </source>
</evidence>
<proteinExistence type="predicted"/>
<gene>
    <name evidence="10" type="ORF">FC60_GL001124</name>
</gene>
<accession>A0A0R1VDA9</accession>
<evidence type="ECO:0000256" key="6">
    <source>
        <dbReference type="ARBA" id="ARBA00022989"/>
    </source>
</evidence>
<keyword evidence="11" id="KW-1185">Reference proteome</keyword>
<protein>
    <submittedName>
        <fullName evidence="10">Integral membrane protein</fullName>
    </submittedName>
</protein>
<feature type="transmembrane region" description="Helical" evidence="8">
    <location>
        <begin position="331"/>
        <end position="352"/>
    </location>
</feature>
<evidence type="ECO:0000256" key="1">
    <source>
        <dbReference type="ARBA" id="ARBA00004651"/>
    </source>
</evidence>
<feature type="domain" description="Phosphotransferase system EIIC" evidence="9">
    <location>
        <begin position="28"/>
        <end position="365"/>
    </location>
</feature>
<evidence type="ECO:0000256" key="3">
    <source>
        <dbReference type="ARBA" id="ARBA00022475"/>
    </source>
</evidence>
<dbReference type="GO" id="GO:0005886">
    <property type="term" value="C:plasma membrane"/>
    <property type="evidence" value="ECO:0007669"/>
    <property type="project" value="UniProtKB-SubCell"/>
</dbReference>
<evidence type="ECO:0000313" key="10">
    <source>
        <dbReference type="EMBL" id="KRM03343.1"/>
    </source>
</evidence>
<dbReference type="GO" id="GO:0009401">
    <property type="term" value="P:phosphoenolpyruvate-dependent sugar phosphotransferase system"/>
    <property type="evidence" value="ECO:0007669"/>
    <property type="project" value="InterPro"/>
</dbReference>
<dbReference type="EMBL" id="AZFN01000003">
    <property type="protein sequence ID" value="KRM03343.1"/>
    <property type="molecule type" value="Genomic_DNA"/>
</dbReference>
<evidence type="ECO:0000256" key="5">
    <source>
        <dbReference type="ARBA" id="ARBA00022692"/>
    </source>
</evidence>
<comment type="subcellular location">
    <subcellularLocation>
        <location evidence="1">Cell membrane</location>
        <topology evidence="1">Multi-pass membrane protein</topology>
    </subcellularLocation>
</comment>
<keyword evidence="3" id="KW-1003">Cell membrane</keyword>
<keyword evidence="2" id="KW-0813">Transport</keyword>
<dbReference type="Pfam" id="PF13303">
    <property type="entry name" value="PTS_EIIC_2"/>
    <property type="match status" value="1"/>
</dbReference>
<feature type="transmembrane region" description="Helical" evidence="8">
    <location>
        <begin position="135"/>
        <end position="152"/>
    </location>
</feature>
<dbReference type="GO" id="GO:0008982">
    <property type="term" value="F:protein-N(PI)-phosphohistidine-sugar phosphotransferase activity"/>
    <property type="evidence" value="ECO:0007669"/>
    <property type="project" value="InterPro"/>
</dbReference>
<comment type="caution">
    <text evidence="10">The sequence shown here is derived from an EMBL/GenBank/DDBJ whole genome shotgun (WGS) entry which is preliminary data.</text>
</comment>
<keyword evidence="4" id="KW-0762">Sugar transport</keyword>
<organism evidence="10 11">
    <name type="scientific">Limosilactobacillus gastricus DSM 16045</name>
    <dbReference type="NCBI Taxonomy" id="1423749"/>
    <lineage>
        <taxon>Bacteria</taxon>
        <taxon>Bacillati</taxon>
        <taxon>Bacillota</taxon>
        <taxon>Bacilli</taxon>
        <taxon>Lactobacillales</taxon>
        <taxon>Lactobacillaceae</taxon>
        <taxon>Limosilactobacillus</taxon>
    </lineage>
</organism>